<sequence length="314" mass="35577">MKYKPTIEAVAAWDEAMSSGKMAELKRNSPTAYASMYKERFGNLPKGAEQKSTNQPVTTIRHQPITSIQAEMSWDALMRSGKMAELKESSPTAYATMFKERFGHLPKGAEQIIAANRSAIMSQRVNADLPKELFMPWVVLAQGRTLSNLKAKDYTAYAVIYNKHHGHPPSGHEGLIDGEKLMVYAMALQEGNQEKKGKIPYDNLPPEIFVPYADLASDGRLKDMMETNYELYLAKYEEEFGALPSYDKNTANASVLSLYRSVLKQFLVEKADKMTFADLQKHKLDKKYEEMNPEGYAAKFKEHFGVLPYETQFK</sequence>
<evidence type="ECO:0000313" key="2">
    <source>
        <dbReference type="Proteomes" id="UP000239872"/>
    </source>
</evidence>
<comment type="caution">
    <text evidence="1">The sequence shown here is derived from an EMBL/GenBank/DDBJ whole genome shotgun (WGS) entry which is preliminary data.</text>
</comment>
<evidence type="ECO:0000313" key="1">
    <source>
        <dbReference type="EMBL" id="PQJ11769.1"/>
    </source>
</evidence>
<accession>A0A2S7SXY1</accession>
<dbReference type="Proteomes" id="UP000239872">
    <property type="component" value="Unassembled WGS sequence"/>
</dbReference>
<organism evidence="1 2">
    <name type="scientific">Flavipsychrobacter stenotrophus</name>
    <dbReference type="NCBI Taxonomy" id="2077091"/>
    <lineage>
        <taxon>Bacteria</taxon>
        <taxon>Pseudomonadati</taxon>
        <taxon>Bacteroidota</taxon>
        <taxon>Chitinophagia</taxon>
        <taxon>Chitinophagales</taxon>
        <taxon>Chitinophagaceae</taxon>
        <taxon>Flavipsychrobacter</taxon>
    </lineage>
</organism>
<dbReference type="AlphaFoldDB" id="A0A2S7SXY1"/>
<protein>
    <submittedName>
        <fullName evidence="1">Uncharacterized protein</fullName>
    </submittedName>
</protein>
<proteinExistence type="predicted"/>
<gene>
    <name evidence="1" type="ORF">CJD36_008215</name>
</gene>
<dbReference type="RefSeq" id="WP_105038649.1">
    <property type="nucleotide sequence ID" value="NZ_PPSL01000002.1"/>
</dbReference>
<name>A0A2S7SXY1_9BACT</name>
<keyword evidence="2" id="KW-1185">Reference proteome</keyword>
<dbReference type="EMBL" id="PPSL01000002">
    <property type="protein sequence ID" value="PQJ11769.1"/>
    <property type="molecule type" value="Genomic_DNA"/>
</dbReference>
<reference evidence="1 2" key="1">
    <citation type="submission" date="2018-01" db="EMBL/GenBank/DDBJ databases">
        <title>A novel member of the phylum Bacteroidetes isolated from glacier ice.</title>
        <authorList>
            <person name="Liu Q."/>
            <person name="Xin Y.-H."/>
        </authorList>
    </citation>
    <scope>NUCLEOTIDE SEQUENCE [LARGE SCALE GENOMIC DNA]</scope>
    <source>
        <strain evidence="1 2">RB1R16</strain>
    </source>
</reference>